<keyword evidence="1" id="KW-1133">Transmembrane helix</keyword>
<name>A0AAD8P6I3_TARER</name>
<evidence type="ECO:0000256" key="1">
    <source>
        <dbReference type="SAM" id="Phobius"/>
    </source>
</evidence>
<protein>
    <submittedName>
        <fullName evidence="2">Uncharacterized protein</fullName>
    </submittedName>
</protein>
<gene>
    <name evidence="2" type="ORF">QVD17_10672</name>
</gene>
<dbReference type="Proteomes" id="UP001229421">
    <property type="component" value="Unassembled WGS sequence"/>
</dbReference>
<proteinExistence type="predicted"/>
<accession>A0AAD8P6I3</accession>
<organism evidence="2 3">
    <name type="scientific">Tagetes erecta</name>
    <name type="common">African marigold</name>
    <dbReference type="NCBI Taxonomy" id="13708"/>
    <lineage>
        <taxon>Eukaryota</taxon>
        <taxon>Viridiplantae</taxon>
        <taxon>Streptophyta</taxon>
        <taxon>Embryophyta</taxon>
        <taxon>Tracheophyta</taxon>
        <taxon>Spermatophyta</taxon>
        <taxon>Magnoliopsida</taxon>
        <taxon>eudicotyledons</taxon>
        <taxon>Gunneridae</taxon>
        <taxon>Pentapetalae</taxon>
        <taxon>asterids</taxon>
        <taxon>campanulids</taxon>
        <taxon>Asterales</taxon>
        <taxon>Asteraceae</taxon>
        <taxon>Asteroideae</taxon>
        <taxon>Heliantheae alliance</taxon>
        <taxon>Tageteae</taxon>
        <taxon>Tagetes</taxon>
    </lineage>
</organism>
<sequence length="72" mass="8057">MDPQCTSHFTNGPVNKPIYTAVVFGDSSLRKKLAFASSILGWGIFSLYSFSKLFMIESQRLGKFNGKKRGIH</sequence>
<keyword evidence="1" id="KW-0812">Transmembrane</keyword>
<evidence type="ECO:0000313" key="3">
    <source>
        <dbReference type="Proteomes" id="UP001229421"/>
    </source>
</evidence>
<dbReference type="AlphaFoldDB" id="A0AAD8P6I3"/>
<keyword evidence="1" id="KW-0472">Membrane</keyword>
<keyword evidence="3" id="KW-1185">Reference proteome</keyword>
<comment type="caution">
    <text evidence="2">The sequence shown here is derived from an EMBL/GenBank/DDBJ whole genome shotgun (WGS) entry which is preliminary data.</text>
</comment>
<feature type="transmembrane region" description="Helical" evidence="1">
    <location>
        <begin position="33"/>
        <end position="50"/>
    </location>
</feature>
<dbReference type="EMBL" id="JAUHHV010000002">
    <property type="protein sequence ID" value="KAK1433756.1"/>
    <property type="molecule type" value="Genomic_DNA"/>
</dbReference>
<evidence type="ECO:0000313" key="2">
    <source>
        <dbReference type="EMBL" id="KAK1433756.1"/>
    </source>
</evidence>
<reference evidence="2" key="1">
    <citation type="journal article" date="2023" name="bioRxiv">
        <title>Improved chromosome-level genome assembly for marigold (Tagetes erecta).</title>
        <authorList>
            <person name="Jiang F."/>
            <person name="Yuan L."/>
            <person name="Wang S."/>
            <person name="Wang H."/>
            <person name="Xu D."/>
            <person name="Wang A."/>
            <person name="Fan W."/>
        </authorList>
    </citation>
    <scope>NUCLEOTIDE SEQUENCE</scope>
    <source>
        <strain evidence="2">WSJ</strain>
        <tissue evidence="2">Leaf</tissue>
    </source>
</reference>